<name>G0QJG9_ICHMU</name>
<dbReference type="RefSeq" id="XP_004039942.1">
    <property type="nucleotide sequence ID" value="XM_004039894.1"/>
</dbReference>
<feature type="non-terminal residue" evidence="1">
    <location>
        <position position="434"/>
    </location>
</feature>
<evidence type="ECO:0000313" key="1">
    <source>
        <dbReference type="EMBL" id="EGR34638.1"/>
    </source>
</evidence>
<dbReference type="AlphaFoldDB" id="G0QJG9"/>
<dbReference type="GeneID" id="14910834"/>
<dbReference type="EMBL" id="GL983066">
    <property type="protein sequence ID" value="EGR34638.1"/>
    <property type="molecule type" value="Genomic_DNA"/>
</dbReference>
<proteinExistence type="predicted"/>
<dbReference type="InParanoid" id="G0QJG9"/>
<dbReference type="Proteomes" id="UP000008983">
    <property type="component" value="Unassembled WGS sequence"/>
</dbReference>
<sequence>MHKEIVQQIDDCNKLLSDKFSTIKSTCKAFVAYYKSFANIQQNYSEQLIKLTKTAGKYMGLKKTVLECRENENPDFSKQLQFNQFGILISILGRNYYKDQKEQNEKNIEELESYLASFQPHDTLDKYTMPKIGDLLKIINSNLKGLINNYIPLFTKFLAPFFDLNPEEIQSEFIKSFIEGALAEIIKIINLHIDENIINNDNSIFSFQIAHELSKLDDFMSSLQINNYQSYYLVMTPFLEYWFNNMQSGEGQSLYTKSVIDYCSLLFKSIEILQDLIDVNDQNKFKQYIKKKFEILINESMNDYSKEIKNSLNYLNSINNPIFTKASISKNNQKNNENEVISNLKELKSVCFRFGNLYFLSEQIKNIQENIIKMNINTIQGVKNEFLNIANDISKLTSKLIVSHFWKKNLFSKINTNFEYQQFKELELEIFQKQ</sequence>
<evidence type="ECO:0000313" key="2">
    <source>
        <dbReference type="Proteomes" id="UP000008983"/>
    </source>
</evidence>
<dbReference type="InterPro" id="IPR027267">
    <property type="entry name" value="AH/BAR_dom_sf"/>
</dbReference>
<reference evidence="1 2" key="1">
    <citation type="submission" date="2011-07" db="EMBL/GenBank/DDBJ databases">
        <authorList>
            <person name="Coyne R."/>
            <person name="Brami D."/>
            <person name="Johnson J."/>
            <person name="Hostetler J."/>
            <person name="Hannick L."/>
            <person name="Clark T."/>
            <person name="Cassidy-Hanley D."/>
            <person name="Inman J."/>
        </authorList>
    </citation>
    <scope>NUCLEOTIDE SEQUENCE [LARGE SCALE GENOMIC DNA]</scope>
    <source>
        <strain evidence="1 2">G5</strain>
    </source>
</reference>
<dbReference type="Gene3D" id="1.20.1270.60">
    <property type="entry name" value="Arfaptin homology (AH) domain/BAR domain"/>
    <property type="match status" value="1"/>
</dbReference>
<protein>
    <submittedName>
        <fullName evidence="1">Uncharacterized protein</fullName>
    </submittedName>
</protein>
<accession>G0QJG9</accession>
<keyword evidence="2" id="KW-1185">Reference proteome</keyword>
<gene>
    <name evidence="1" type="ORF">IMG5_005320</name>
</gene>
<organism evidence="1 2">
    <name type="scientific">Ichthyophthirius multifiliis</name>
    <name type="common">White spot disease agent</name>
    <name type="synonym">Ich</name>
    <dbReference type="NCBI Taxonomy" id="5932"/>
    <lineage>
        <taxon>Eukaryota</taxon>
        <taxon>Sar</taxon>
        <taxon>Alveolata</taxon>
        <taxon>Ciliophora</taxon>
        <taxon>Intramacronucleata</taxon>
        <taxon>Oligohymenophorea</taxon>
        <taxon>Hymenostomatida</taxon>
        <taxon>Ophryoglenina</taxon>
        <taxon>Ichthyophthirius</taxon>
    </lineage>
</organism>
<dbReference type="OrthoDB" id="295282at2759"/>
<dbReference type="eggNOG" id="ENOG502SQNW">
    <property type="taxonomic scope" value="Eukaryota"/>
</dbReference>